<dbReference type="EC" id="2.7.13.3" evidence="2"/>
<evidence type="ECO:0000313" key="11">
    <source>
        <dbReference type="Proteomes" id="UP000232883"/>
    </source>
</evidence>
<evidence type="ECO:0000256" key="1">
    <source>
        <dbReference type="ARBA" id="ARBA00000085"/>
    </source>
</evidence>
<name>A0A2K8Z9V5_9BACT</name>
<dbReference type="Gene3D" id="1.10.287.130">
    <property type="match status" value="1"/>
</dbReference>
<dbReference type="SMART" id="SM00388">
    <property type="entry name" value="HisKA"/>
    <property type="match status" value="1"/>
</dbReference>
<proteinExistence type="predicted"/>
<dbReference type="GO" id="GO:0007234">
    <property type="term" value="P:osmosensory signaling via phosphorelay pathway"/>
    <property type="evidence" value="ECO:0007669"/>
    <property type="project" value="TreeGrafter"/>
</dbReference>
<evidence type="ECO:0000313" key="10">
    <source>
        <dbReference type="EMBL" id="AUD06640.1"/>
    </source>
</evidence>
<dbReference type="Gene3D" id="3.30.565.10">
    <property type="entry name" value="Histidine kinase-like ATPase, C-terminal domain"/>
    <property type="match status" value="1"/>
</dbReference>
<keyword evidence="3" id="KW-0808">Transferase</keyword>
<dbReference type="PROSITE" id="PS50109">
    <property type="entry name" value="HIS_KIN"/>
    <property type="match status" value="1"/>
</dbReference>
<protein>
    <recommendedName>
        <fullName evidence="2">histidine kinase</fullName>
        <ecNumber evidence="2">2.7.13.3</ecNumber>
    </recommendedName>
</protein>
<dbReference type="CDD" id="cd00075">
    <property type="entry name" value="HATPase"/>
    <property type="match status" value="1"/>
</dbReference>
<evidence type="ECO:0000256" key="8">
    <source>
        <dbReference type="SAM" id="MobiDB-lite"/>
    </source>
</evidence>
<dbReference type="InterPro" id="IPR036097">
    <property type="entry name" value="HisK_dim/P_sf"/>
</dbReference>
<evidence type="ECO:0000256" key="7">
    <source>
        <dbReference type="ARBA" id="ARBA00023012"/>
    </source>
</evidence>
<reference evidence="10 11" key="1">
    <citation type="submission" date="2017-11" db="EMBL/GenBank/DDBJ databases">
        <title>Taxonomic description and genome sequences of Spirosoma HA7 sp. nov., isolated from pollen microhabitat of Corylus avellana.</title>
        <authorList>
            <person name="Ambika Manirajan B."/>
            <person name="Suarez C."/>
            <person name="Ratering S."/>
            <person name="Geissler-Plaum R."/>
            <person name="Cardinale M."/>
            <person name="Sylvia S."/>
        </authorList>
    </citation>
    <scope>NUCLEOTIDE SEQUENCE [LARGE SCALE GENOMIC DNA]</scope>
    <source>
        <strain evidence="10 11">HA7</strain>
    </source>
</reference>
<evidence type="ECO:0000256" key="4">
    <source>
        <dbReference type="ARBA" id="ARBA00022741"/>
    </source>
</evidence>
<dbReference type="InterPro" id="IPR005467">
    <property type="entry name" value="His_kinase_dom"/>
</dbReference>
<dbReference type="Proteomes" id="UP000232883">
    <property type="component" value="Chromosome"/>
</dbReference>
<feature type="compositionally biased region" description="Polar residues" evidence="8">
    <location>
        <begin position="349"/>
        <end position="358"/>
    </location>
</feature>
<feature type="domain" description="Histidine kinase" evidence="9">
    <location>
        <begin position="183"/>
        <end position="425"/>
    </location>
</feature>
<dbReference type="RefSeq" id="WP_100993177.1">
    <property type="nucleotide sequence ID" value="NZ_CP025096.1"/>
</dbReference>
<evidence type="ECO:0000256" key="5">
    <source>
        <dbReference type="ARBA" id="ARBA00022777"/>
    </source>
</evidence>
<keyword evidence="6" id="KW-0067">ATP-binding</keyword>
<dbReference type="EMBL" id="CP025096">
    <property type="protein sequence ID" value="AUD06640.1"/>
    <property type="molecule type" value="Genomic_DNA"/>
</dbReference>
<sequence length="425" mass="48357">MAKAKLTLQKPNHLLVDYLEMRRETILNKWRTRCLEDQTLNTKTSFSREEFNDQAPAMLNILNQRLRQEKEESSPFDLAGEHGLHRWQRGYSLPELLAELEHLYWIVLDEVRTFQQVHSQFSMDSLGEAHRQVFKISVETSRGSVLYYDQLRQTNAAEQANTLQESLNTLQQLNQQQGKHLRDSSHDLRSSFGVLMGAASLLELPNTAAEREQYVAMLNRNLVSIRAMLLQLTDYARIEAGQEKVDSEDFDAATLIREYVTLAQPLVQDRELVLQAEGPDKLPVRGDAVKVQRILQNLLYNALKYTQSGSVYVSWTQENETRWILSVQDSGPGFAPNSPTGLLAEQLKPLSQPSSTHQAGGPAEYPLQEPPTTEVLKEPFARHQKESEGLGLFIVKRLCELLRASMDIESTLGKGTLIRIRFLSD</sequence>
<dbReference type="SMART" id="SM00387">
    <property type="entry name" value="HATPase_c"/>
    <property type="match status" value="1"/>
</dbReference>
<dbReference type="InterPro" id="IPR050351">
    <property type="entry name" value="BphY/WalK/GraS-like"/>
</dbReference>
<keyword evidence="5 10" id="KW-0418">Kinase</keyword>
<dbReference type="GO" id="GO:0005524">
    <property type="term" value="F:ATP binding"/>
    <property type="evidence" value="ECO:0007669"/>
    <property type="project" value="UniProtKB-KW"/>
</dbReference>
<dbReference type="AlphaFoldDB" id="A0A2K8Z9V5"/>
<keyword evidence="4" id="KW-0547">Nucleotide-binding</keyword>
<dbReference type="InterPro" id="IPR003594">
    <property type="entry name" value="HATPase_dom"/>
</dbReference>
<keyword evidence="7" id="KW-0902">Two-component regulatory system</keyword>
<dbReference type="CDD" id="cd00082">
    <property type="entry name" value="HisKA"/>
    <property type="match status" value="1"/>
</dbReference>
<dbReference type="GO" id="GO:0000155">
    <property type="term" value="F:phosphorelay sensor kinase activity"/>
    <property type="evidence" value="ECO:0007669"/>
    <property type="project" value="InterPro"/>
</dbReference>
<dbReference type="GO" id="GO:0000156">
    <property type="term" value="F:phosphorelay response regulator activity"/>
    <property type="evidence" value="ECO:0007669"/>
    <property type="project" value="TreeGrafter"/>
</dbReference>
<dbReference type="Pfam" id="PF02518">
    <property type="entry name" value="HATPase_c"/>
    <property type="match status" value="1"/>
</dbReference>
<dbReference type="PANTHER" id="PTHR42878">
    <property type="entry name" value="TWO-COMPONENT HISTIDINE KINASE"/>
    <property type="match status" value="1"/>
</dbReference>
<dbReference type="InterPro" id="IPR036890">
    <property type="entry name" value="HATPase_C_sf"/>
</dbReference>
<dbReference type="SUPFAM" id="SSF55874">
    <property type="entry name" value="ATPase domain of HSP90 chaperone/DNA topoisomerase II/histidine kinase"/>
    <property type="match status" value="1"/>
</dbReference>
<keyword evidence="11" id="KW-1185">Reference proteome</keyword>
<organism evidence="10 11">
    <name type="scientific">Spirosoma pollinicola</name>
    <dbReference type="NCBI Taxonomy" id="2057025"/>
    <lineage>
        <taxon>Bacteria</taxon>
        <taxon>Pseudomonadati</taxon>
        <taxon>Bacteroidota</taxon>
        <taxon>Cytophagia</taxon>
        <taxon>Cytophagales</taxon>
        <taxon>Cytophagaceae</taxon>
        <taxon>Spirosoma</taxon>
    </lineage>
</organism>
<evidence type="ECO:0000256" key="3">
    <source>
        <dbReference type="ARBA" id="ARBA00022679"/>
    </source>
</evidence>
<feature type="region of interest" description="Disordered" evidence="8">
    <location>
        <begin position="349"/>
        <end position="369"/>
    </location>
</feature>
<dbReference type="PANTHER" id="PTHR42878:SF7">
    <property type="entry name" value="SENSOR HISTIDINE KINASE GLRK"/>
    <property type="match status" value="1"/>
</dbReference>
<dbReference type="InterPro" id="IPR003661">
    <property type="entry name" value="HisK_dim/P_dom"/>
</dbReference>
<accession>A0A2K8Z9V5</accession>
<dbReference type="SUPFAM" id="SSF47384">
    <property type="entry name" value="Homodimeric domain of signal transducing histidine kinase"/>
    <property type="match status" value="1"/>
</dbReference>
<comment type="catalytic activity">
    <reaction evidence="1">
        <text>ATP + protein L-histidine = ADP + protein N-phospho-L-histidine.</text>
        <dbReference type="EC" id="2.7.13.3"/>
    </reaction>
</comment>
<dbReference type="KEGG" id="spir:CWM47_35205"/>
<evidence type="ECO:0000256" key="6">
    <source>
        <dbReference type="ARBA" id="ARBA00022840"/>
    </source>
</evidence>
<evidence type="ECO:0000256" key="2">
    <source>
        <dbReference type="ARBA" id="ARBA00012438"/>
    </source>
</evidence>
<gene>
    <name evidence="10" type="ORF">CWM47_35205</name>
</gene>
<dbReference type="GO" id="GO:0030295">
    <property type="term" value="F:protein kinase activator activity"/>
    <property type="evidence" value="ECO:0007669"/>
    <property type="project" value="TreeGrafter"/>
</dbReference>
<evidence type="ECO:0000259" key="9">
    <source>
        <dbReference type="PROSITE" id="PS50109"/>
    </source>
</evidence>
<dbReference type="OrthoDB" id="9764438at2"/>